<dbReference type="InterPro" id="IPR036890">
    <property type="entry name" value="HATPase_C_sf"/>
</dbReference>
<dbReference type="Gene3D" id="1.25.40.10">
    <property type="entry name" value="Tetratricopeptide repeat domain"/>
    <property type="match status" value="1"/>
</dbReference>
<protein>
    <recommendedName>
        <fullName evidence="2">histidine kinase</fullName>
        <ecNumber evidence="2">2.7.13.3</ecNumber>
    </recommendedName>
</protein>
<dbReference type="InterPro" id="IPR019734">
    <property type="entry name" value="TPR_rpt"/>
</dbReference>
<dbReference type="InterPro" id="IPR004358">
    <property type="entry name" value="Sig_transdc_His_kin-like_C"/>
</dbReference>
<dbReference type="InterPro" id="IPR036097">
    <property type="entry name" value="HisK_dim/P_sf"/>
</dbReference>
<dbReference type="GO" id="GO:0000155">
    <property type="term" value="F:phosphorelay sensor kinase activity"/>
    <property type="evidence" value="ECO:0007669"/>
    <property type="project" value="InterPro"/>
</dbReference>
<dbReference type="SMART" id="SM00387">
    <property type="entry name" value="HATPase_c"/>
    <property type="match status" value="1"/>
</dbReference>
<dbReference type="SMART" id="SM00028">
    <property type="entry name" value="TPR"/>
    <property type="match status" value="3"/>
</dbReference>
<accession>A0A7L4ZSI1</accession>
<comment type="caution">
    <text evidence="4">The sequence shown here is derived from an EMBL/GenBank/DDBJ whole genome shotgun (WGS) entry which is preliminary data.</text>
</comment>
<comment type="catalytic activity">
    <reaction evidence="1">
        <text>ATP + protein L-histidine = ADP + protein N-phospho-L-histidine.</text>
        <dbReference type="EC" id="2.7.13.3"/>
    </reaction>
</comment>
<dbReference type="InterPro" id="IPR005467">
    <property type="entry name" value="His_kinase_dom"/>
</dbReference>
<dbReference type="PROSITE" id="PS50109">
    <property type="entry name" value="HIS_KIN"/>
    <property type="match status" value="1"/>
</dbReference>
<dbReference type="InterPro" id="IPR011990">
    <property type="entry name" value="TPR-like_helical_dom_sf"/>
</dbReference>
<dbReference type="PANTHER" id="PTHR43065:SF42">
    <property type="entry name" value="TWO-COMPONENT SENSOR PPRA"/>
    <property type="match status" value="1"/>
</dbReference>
<proteinExistence type="predicted"/>
<dbReference type="Proteomes" id="UP000326380">
    <property type="component" value="Unassembled WGS sequence"/>
</dbReference>
<dbReference type="RefSeq" id="WP_151080582.1">
    <property type="nucleotide sequence ID" value="NZ_CP047647.1"/>
</dbReference>
<evidence type="ECO:0000313" key="5">
    <source>
        <dbReference type="Proteomes" id="UP000326380"/>
    </source>
</evidence>
<dbReference type="AlphaFoldDB" id="A0A7L4ZSI1"/>
<dbReference type="Pfam" id="PF02518">
    <property type="entry name" value="HATPase_c"/>
    <property type="match status" value="1"/>
</dbReference>
<dbReference type="Gene3D" id="1.10.287.130">
    <property type="match status" value="1"/>
</dbReference>
<dbReference type="EC" id="2.7.13.3" evidence="2"/>
<gene>
    <name evidence="4" type="ORF">F0P96_19085</name>
</gene>
<sequence>MRTILFRFLALIFLVWLGGPVRAGGYWNADYDSLRSTLPYQASDTARLRTLVHLLDVTELTEARRREEALPLLDKLVVLNQELQRFDDRPYRLLRRGVQLWVEGTHDAQAMELLHQAIDLFDEVHRPIPRLLIDLAPLYNRLHQSAARFTYFRQKLDYYRVNGPAENAAACYLVLAGSYRHRGDFNQAISHYLHAADLFRHFDRMLYSNELMVAGSAYADWGNTRKALHYLHQAVALENRYNLEGLRRFYTLQALSRVYQRQGQLPEALRYADQALQAGRRDSADRALYTAYGLVRKSAVLIQMGQAGAATPLLRRAQQLADSLQLPISGRPGEFLLDETWARYYAARGDYSRAETHWLAAYRQASAGHFDMLRPGLLQELIRFYDARQQPERVQQFTRTYLALVDSMSTAHAGFNVAQYEGERLEQAQTAQIAALRQAQAVQHVQLRQRSYLLGSVLFVVALVSGLGVMLYRQLQLNRRTLAQLREAQQQLVAAEKWAFVGEVSTGIAHELQNPLSFMKRFAEVSSAMLDNVQHLPPGQGAGTGALQQEIVAGLKQNLHEISQHGLRASSIIKGMLEHSRTGLQHRQLTDLNALVTEHARLAYEAYQSQAPGVPAQLSLDLSPQLPAVAVVPQDMGRVLLNLLSNAFHAVRQREQTTEAGFAPAVHISTRQLNGQVEIRVRDNGSGIPADLHEQIFQPFFTTKPVGEGTGLGLSLSHDIVTKGHGGTLRAETRAGEYTEFVITLEG</sequence>
<evidence type="ECO:0000256" key="1">
    <source>
        <dbReference type="ARBA" id="ARBA00000085"/>
    </source>
</evidence>
<dbReference type="EMBL" id="VTWU01000008">
    <property type="protein sequence ID" value="KAA9325871.1"/>
    <property type="molecule type" value="Genomic_DNA"/>
</dbReference>
<keyword evidence="5" id="KW-1185">Reference proteome</keyword>
<dbReference type="Gene3D" id="3.30.565.10">
    <property type="entry name" value="Histidine kinase-like ATPase, C-terminal domain"/>
    <property type="match status" value="1"/>
</dbReference>
<dbReference type="SMART" id="SM00388">
    <property type="entry name" value="HisKA"/>
    <property type="match status" value="1"/>
</dbReference>
<dbReference type="SUPFAM" id="SSF47384">
    <property type="entry name" value="Homodimeric domain of signal transducing histidine kinase"/>
    <property type="match status" value="1"/>
</dbReference>
<name>A0A7L4ZSI1_9BACT</name>
<dbReference type="PRINTS" id="PR00344">
    <property type="entry name" value="BCTRLSENSOR"/>
</dbReference>
<organism evidence="4 5">
    <name type="scientific">Hymenobacter busanensis</name>
    <dbReference type="NCBI Taxonomy" id="2607656"/>
    <lineage>
        <taxon>Bacteria</taxon>
        <taxon>Pseudomonadati</taxon>
        <taxon>Bacteroidota</taxon>
        <taxon>Cytophagia</taxon>
        <taxon>Cytophagales</taxon>
        <taxon>Hymenobacteraceae</taxon>
        <taxon>Hymenobacter</taxon>
    </lineage>
</organism>
<keyword evidence="3" id="KW-0597">Phosphoprotein</keyword>
<dbReference type="InterPro" id="IPR003594">
    <property type="entry name" value="HATPase_dom"/>
</dbReference>
<dbReference type="PANTHER" id="PTHR43065">
    <property type="entry name" value="SENSOR HISTIDINE KINASE"/>
    <property type="match status" value="1"/>
</dbReference>
<dbReference type="SUPFAM" id="SSF48452">
    <property type="entry name" value="TPR-like"/>
    <property type="match status" value="1"/>
</dbReference>
<dbReference type="InterPro" id="IPR003661">
    <property type="entry name" value="HisK_dim/P_dom"/>
</dbReference>
<evidence type="ECO:0000256" key="3">
    <source>
        <dbReference type="ARBA" id="ARBA00022553"/>
    </source>
</evidence>
<dbReference type="SUPFAM" id="SSF55874">
    <property type="entry name" value="ATPase domain of HSP90 chaperone/DNA topoisomerase II/histidine kinase"/>
    <property type="match status" value="1"/>
</dbReference>
<evidence type="ECO:0000256" key="2">
    <source>
        <dbReference type="ARBA" id="ARBA00012438"/>
    </source>
</evidence>
<evidence type="ECO:0000313" key="4">
    <source>
        <dbReference type="EMBL" id="KAA9325871.1"/>
    </source>
</evidence>
<reference evidence="4 5" key="1">
    <citation type="submission" date="2019-09" db="EMBL/GenBank/DDBJ databases">
        <title>Genome sequence of Hymenobacter sp. M3.</title>
        <authorList>
            <person name="Srinivasan S."/>
        </authorList>
    </citation>
    <scope>NUCLEOTIDE SEQUENCE [LARGE SCALE GENOMIC DNA]</scope>
    <source>
        <strain evidence="4 5">M3</strain>
    </source>
</reference>